<dbReference type="Proteomes" id="UP000292346">
    <property type="component" value="Unassembled WGS sequence"/>
</dbReference>
<reference evidence="2 3" key="1">
    <citation type="submission" date="2019-02" db="EMBL/GenBank/DDBJ databases">
        <title>Kribbella capetownensis sp. nov. and Kribbella speibonae sp. nov., isolated from soil.</title>
        <authorList>
            <person name="Curtis S.M."/>
            <person name="Norton I."/>
            <person name="Everest G.J."/>
            <person name="Meyers P.R."/>
        </authorList>
    </citation>
    <scope>NUCLEOTIDE SEQUENCE [LARGE SCALE GENOMIC DNA]</scope>
    <source>
        <strain evidence="2 3">KCTC 29219</strain>
    </source>
</reference>
<keyword evidence="1" id="KW-0472">Membrane</keyword>
<feature type="transmembrane region" description="Helical" evidence="1">
    <location>
        <begin position="362"/>
        <end position="385"/>
    </location>
</feature>
<name>A0A4R0HN65_9ACTN</name>
<evidence type="ECO:0000313" key="3">
    <source>
        <dbReference type="Proteomes" id="UP000292346"/>
    </source>
</evidence>
<organism evidence="2 3">
    <name type="scientific">Kribbella soli</name>
    <dbReference type="NCBI Taxonomy" id="1124743"/>
    <lineage>
        <taxon>Bacteria</taxon>
        <taxon>Bacillati</taxon>
        <taxon>Actinomycetota</taxon>
        <taxon>Actinomycetes</taxon>
        <taxon>Propionibacteriales</taxon>
        <taxon>Kribbellaceae</taxon>
        <taxon>Kribbella</taxon>
    </lineage>
</organism>
<feature type="transmembrane region" description="Helical" evidence="1">
    <location>
        <begin position="80"/>
        <end position="105"/>
    </location>
</feature>
<dbReference type="AlphaFoldDB" id="A0A4R0HN65"/>
<keyword evidence="1" id="KW-1133">Transmembrane helix</keyword>
<feature type="transmembrane region" description="Helical" evidence="1">
    <location>
        <begin position="139"/>
        <end position="159"/>
    </location>
</feature>
<gene>
    <name evidence="2" type="ORF">E0H45_09145</name>
</gene>
<dbReference type="OrthoDB" id="5150226at2"/>
<keyword evidence="1" id="KW-0812">Transmembrane</keyword>
<dbReference type="InterPro" id="IPR027417">
    <property type="entry name" value="P-loop_NTPase"/>
</dbReference>
<protein>
    <submittedName>
        <fullName evidence="2">Uncharacterized protein</fullName>
    </submittedName>
</protein>
<accession>A0A4R0HN65</accession>
<proteinExistence type="predicted"/>
<dbReference type="RefSeq" id="WP_131336052.1">
    <property type="nucleotide sequence ID" value="NZ_SJJZ01000001.1"/>
</dbReference>
<dbReference type="SUPFAM" id="SSF52540">
    <property type="entry name" value="P-loop containing nucleoside triphosphate hydrolases"/>
    <property type="match status" value="1"/>
</dbReference>
<sequence>MDAQGPGGLTRLAESLGELWREAVDSITESRLRHTISRLPPDDEFSSVSFDTLYSAHQSVLSDADLTEQSSYERTAVMGAAAAFGASALVTVVLTIGMAGTFLTWAQHTWESTSKADTDTHATRFVAELVGALDWPGPWLSLFLFALLAGLTFAAWTGYRMQLATLDDRLNTLARPLLREFVNVNANVTGAPALDVTRAPGLTQISPIDQLVDRPEVHRIRRLITELGANSVAISGSRGSGKTTLLRNITHEPGRSANAAGKWLQIHVAAPVGYDSQDFLIHLYIRLCESVRSHLHFGRGGTIPWLYPVRRCLRFVVRSFLTLTLIAVIQESLVYRALDAKTQADQVISAIHRFTVQQFDRIGIALPSGWLLGLLIAALLVANVVSTQIGRRSPYHGVLRSLWGGANPRELAGITDRNLARLRFLQTTNSTWSGSVKTGKLDLGWGRSRQLAEVPLSLPELVDSYRNYVSLVAQWWRPNAGAIAIAITIDEMDRISDPSQAERFLNDIKAIFNIPRCVYLVSVSEDALSGFESRVVHMRTAMDSSFDEVVRLPPFTLEQSLDLIRRRVVGFPDVFTALCHCVSGGVPRDLVRAARSLVELRRDTEENQLVPLANGLVDAELASLRRGLTARLAHDERAATDLLPYLAGDQEQLSSQEILAQVLAISNVRTEQQDLADRLAAGLQYFATVLELFEGSVDLVDSAIAEPTGSQRLLIDQLARTRATLQFGPTLAMAQLEQLRGKISL</sequence>
<comment type="caution">
    <text evidence="2">The sequence shown here is derived from an EMBL/GenBank/DDBJ whole genome shotgun (WGS) entry which is preliminary data.</text>
</comment>
<dbReference type="EMBL" id="SJJZ01000001">
    <property type="protein sequence ID" value="TCC11424.1"/>
    <property type="molecule type" value="Genomic_DNA"/>
</dbReference>
<evidence type="ECO:0000256" key="1">
    <source>
        <dbReference type="SAM" id="Phobius"/>
    </source>
</evidence>
<evidence type="ECO:0000313" key="2">
    <source>
        <dbReference type="EMBL" id="TCC11424.1"/>
    </source>
</evidence>
<keyword evidence="3" id="KW-1185">Reference proteome</keyword>